<comment type="caution">
    <text evidence="9">The sequence shown here is derived from an EMBL/GenBank/DDBJ whole genome shotgun (WGS) entry which is preliminary data.</text>
</comment>
<reference evidence="9" key="1">
    <citation type="submission" date="2019-10" db="EMBL/GenBank/DDBJ databases">
        <authorList>
            <person name="Soares A.E.R."/>
            <person name="Aleixo A."/>
            <person name="Schneider P."/>
            <person name="Miyaki C.Y."/>
            <person name="Schneider M.P."/>
            <person name="Mello C."/>
            <person name="Vasconcelos A.T.R."/>
        </authorList>
    </citation>
    <scope>NUCLEOTIDE SEQUENCE</scope>
    <source>
        <tissue evidence="9">Muscle</tissue>
    </source>
</reference>
<dbReference type="InterPro" id="IPR036960">
    <property type="entry name" value="T-box_sf"/>
</dbReference>
<comment type="caution">
    <text evidence="6">Lacks conserved residue(s) required for the propagation of feature annotation.</text>
</comment>
<evidence type="ECO:0000256" key="6">
    <source>
        <dbReference type="PROSITE-ProRule" id="PRU00201"/>
    </source>
</evidence>
<evidence type="ECO:0000256" key="4">
    <source>
        <dbReference type="ARBA" id="ARBA00023163"/>
    </source>
</evidence>
<feature type="compositionally biased region" description="Polar residues" evidence="7">
    <location>
        <begin position="505"/>
        <end position="519"/>
    </location>
</feature>
<feature type="region of interest" description="Disordered" evidence="7">
    <location>
        <begin position="980"/>
        <end position="1007"/>
    </location>
</feature>
<evidence type="ECO:0000256" key="3">
    <source>
        <dbReference type="ARBA" id="ARBA00023125"/>
    </source>
</evidence>
<dbReference type="PANTHER" id="PTHR15502:SF7">
    <property type="entry name" value="CALCINEURIN-BINDING PROTEIN CABIN-1"/>
    <property type="match status" value="1"/>
</dbReference>
<feature type="compositionally biased region" description="Basic and acidic residues" evidence="7">
    <location>
        <begin position="1320"/>
        <end position="1346"/>
    </location>
</feature>
<dbReference type="PROSITE" id="PS01264">
    <property type="entry name" value="TBOX_2"/>
    <property type="match status" value="1"/>
</dbReference>
<feature type="compositionally biased region" description="Low complexity" evidence="7">
    <location>
        <begin position="985"/>
        <end position="1002"/>
    </location>
</feature>
<gene>
    <name evidence="9" type="ORF">WISP_32626</name>
</gene>
<evidence type="ECO:0000256" key="2">
    <source>
        <dbReference type="ARBA" id="ARBA00023015"/>
    </source>
</evidence>
<dbReference type="Pfam" id="PF00907">
    <property type="entry name" value="T-box"/>
    <property type="match status" value="1"/>
</dbReference>
<dbReference type="EMBL" id="WHWB01032781">
    <property type="protein sequence ID" value="KAJ7423758.1"/>
    <property type="molecule type" value="Genomic_DNA"/>
</dbReference>
<feature type="region of interest" description="Disordered" evidence="7">
    <location>
        <begin position="248"/>
        <end position="288"/>
    </location>
</feature>
<feature type="compositionally biased region" description="Low complexity" evidence="7">
    <location>
        <begin position="624"/>
        <end position="634"/>
    </location>
</feature>
<evidence type="ECO:0000313" key="9">
    <source>
        <dbReference type="EMBL" id="KAJ7423758.1"/>
    </source>
</evidence>
<dbReference type="PROSITE" id="PS01283">
    <property type="entry name" value="TBOX_1"/>
    <property type="match status" value="1"/>
</dbReference>
<dbReference type="Proteomes" id="UP001145742">
    <property type="component" value="Unassembled WGS sequence"/>
</dbReference>
<dbReference type="InterPro" id="IPR008967">
    <property type="entry name" value="p53-like_TF_DNA-bd_sf"/>
</dbReference>
<feature type="compositionally biased region" description="Basic and acidic residues" evidence="7">
    <location>
        <begin position="904"/>
        <end position="913"/>
    </location>
</feature>
<dbReference type="InterPro" id="IPR046360">
    <property type="entry name" value="T-box_DNA-bd"/>
</dbReference>
<keyword evidence="2" id="KW-0805">Transcription regulation</keyword>
<comment type="subcellular location">
    <subcellularLocation>
        <location evidence="1 6">Nucleus</location>
    </subcellularLocation>
</comment>
<accession>A0ABQ9DPA5</accession>
<feature type="region of interest" description="Disordered" evidence="7">
    <location>
        <begin position="826"/>
        <end position="919"/>
    </location>
</feature>
<dbReference type="InterPro" id="IPR018186">
    <property type="entry name" value="TF_T-box_CS"/>
</dbReference>
<feature type="compositionally biased region" description="Basic and acidic residues" evidence="7">
    <location>
        <begin position="255"/>
        <end position="265"/>
    </location>
</feature>
<name>A0ABQ9DPA5_9PASS</name>
<dbReference type="InterPro" id="IPR015134">
    <property type="entry name" value="MEF2-bd"/>
</dbReference>
<keyword evidence="5 6" id="KW-0539">Nucleus</keyword>
<feature type="domain" description="T-box" evidence="8">
    <location>
        <begin position="1117"/>
        <end position="1295"/>
    </location>
</feature>
<dbReference type="CDD" id="cd20197">
    <property type="entry name" value="T-box_VegT-like"/>
    <property type="match status" value="1"/>
</dbReference>
<feature type="region of interest" description="Disordered" evidence="7">
    <location>
        <begin position="1289"/>
        <end position="1347"/>
    </location>
</feature>
<dbReference type="PANTHER" id="PTHR15502">
    <property type="entry name" value="CALCINEURIN-BINDING PROTEIN CABIN 1-RELATED"/>
    <property type="match status" value="1"/>
</dbReference>
<sequence>MEERRDSMLETAKVCFTSASRCEGDGDEEEWLIHYMLGKIAEKQKQPPVVYLLHYKQAGHYLHEEAARYPKKIHYHNPPELAMEALEVYFRLHASILKLVGKPDSGVDAEILVSFMKEASEGPFARGEEKNTPKVTEKEKACMIDEDSHSSAGTVPGPGTSLPSSSGPGLTSPPYTATPVDHDYVKCKKPRQQATPDERSQDSTGAVLSDSSSTQDMFNEPASSQDSLRKTYTEKRISATCAETLMSSKETLGSTEEKAAGKSEELLESSESYNPAEPTGQKLGVDPQSASVNPIKAAQPSQWDCKKKAEPCGDASEFPHGLPADLEEQRKFLTEQCISSFCLCLSRFPQHYKSLYRLAYLYTYSKTHKNLQWARDVLLGSGVPWQQLKHMPAQGLFCERNKTNFFNGIWRIPVDEIDRPGSFASHMNRSIVLLLNVLAQLKDYNTLLKVSSMLQRTPDQGKKYLRDADRQVLAQQAFVLTVKVLEDTLNDLTQVSEDQGAKPSNLASGRMTTDVSNKSSAEEGKDVLPKKPVLSDGAVHSTENGVKEVTQGQIPNAMDILEQEDRNDKEIKELTGPGSVEPMDLDGYSNDPEKIDSSCKRSEPERLQSGRTSKDRAAESRTPELSLEELSISSKHQQQAAKGLVQAVPTEEPVQRSSRKRKLLEDVESGKTLLLDAYRVWQQGQKVMAYDLGKIEKIMSETYMLIKQVDEEAALEQAVKFCQVHMGASAQKQGKLEFALPNPAKGGFKFLMSEDLKESFKEATEEKLVGLKKLLGIMSDGFAVQGLQLEPHTTSQVLRLTLEHQSDDGTILVLVLTVNVTFTWNRKGLSPSTGEAPTTPKHTKDNRESFFPVAPATLPPAPVNPDTVTPESLLRLNDLHSKSKPASSSSSSSSSASSVPPSQESHRDTEHPRGQTAEAVPAVSEIVHEEEELEVPLEGLGFQQQESRLCQQMKMATVAPSPEPVCWHVESVTSTNAGHVCTPASSSKPELSSSSQTLGSQQNKTDGTRVKTRVLPNMPKLFIPSSVTKFPPEITVTPPTPTLLSPKGSISEETKQKLKLMPGDPFLLTCDIIQNLGSNFGVLYHRLYHRQDVKAPCEALPSPNLEPYAQSSIVVTLEDMGLWMKFHQIGTEMIITKSGRRMFPQCKIKVSGLIPYAKYLMLVDFVPMDNFRYKWNKDQWEVAGKAEPQLPCRTYVHPDSPAPGSHWMKEPVSFQKLKLTNNTLDQHGHIILHSMHRYKPRFHIVQADDLFSVRWSIFQVFSFPETVFTSVTAYQNEKITKLKIDNNPFAKGFREHGKNTRREGRAKCQKSSPAKSQKRKLPEEKEPGAEKRDFEKDENVDVKEESNPVVVSSGYPFWGSEQNGSQAFPAASPVAVEQREGLAREQQVPTPSYQTYRFHEAGDSQQLPTRDATTLNDFRARCHTLDLATVPEHDSKQLPEGFTNLPPLPPPLPPPQDYTGVVNMALDSVGKAAARAPMYGPYGTEQGLGQWVVPPHSQYRAMSYSAFSTEYNTQGAAGHAHGTMAEWSQYPLFPYACW</sequence>
<feature type="compositionally biased region" description="Low complexity" evidence="7">
    <location>
        <begin position="884"/>
        <end position="902"/>
    </location>
</feature>
<evidence type="ECO:0000256" key="5">
    <source>
        <dbReference type="ARBA" id="ARBA00023242"/>
    </source>
</evidence>
<feature type="region of interest" description="Disordered" evidence="7">
    <location>
        <begin position="496"/>
        <end position="662"/>
    </location>
</feature>
<organism evidence="9 10">
    <name type="scientific">Willisornis vidua</name>
    <name type="common">Xingu scale-backed antbird</name>
    <dbReference type="NCBI Taxonomy" id="1566151"/>
    <lineage>
        <taxon>Eukaryota</taxon>
        <taxon>Metazoa</taxon>
        <taxon>Chordata</taxon>
        <taxon>Craniata</taxon>
        <taxon>Vertebrata</taxon>
        <taxon>Euteleostomi</taxon>
        <taxon>Archelosauria</taxon>
        <taxon>Archosauria</taxon>
        <taxon>Dinosauria</taxon>
        <taxon>Saurischia</taxon>
        <taxon>Theropoda</taxon>
        <taxon>Coelurosauria</taxon>
        <taxon>Aves</taxon>
        <taxon>Neognathae</taxon>
        <taxon>Neoaves</taxon>
        <taxon>Telluraves</taxon>
        <taxon>Australaves</taxon>
        <taxon>Passeriformes</taxon>
        <taxon>Thamnophilidae</taxon>
        <taxon>Willisornis</taxon>
    </lineage>
</organism>
<dbReference type="SMART" id="SM00425">
    <property type="entry name" value="TBOX"/>
    <property type="match status" value="1"/>
</dbReference>
<feature type="compositionally biased region" description="Polar residues" evidence="7">
    <location>
        <begin position="202"/>
        <end position="226"/>
    </location>
</feature>
<feature type="compositionally biased region" description="Basic and acidic residues" evidence="7">
    <location>
        <begin position="563"/>
        <end position="573"/>
    </location>
</feature>
<dbReference type="SUPFAM" id="SSF49417">
    <property type="entry name" value="p53-like transcription factors"/>
    <property type="match status" value="1"/>
</dbReference>
<evidence type="ECO:0000313" key="10">
    <source>
        <dbReference type="Proteomes" id="UP001145742"/>
    </source>
</evidence>
<feature type="region of interest" description="Disordered" evidence="7">
    <location>
        <begin position="146"/>
        <end position="230"/>
    </location>
</feature>
<feature type="compositionally biased region" description="Low complexity" evidence="7">
    <location>
        <begin position="157"/>
        <end position="174"/>
    </location>
</feature>
<dbReference type="Gene3D" id="2.60.40.820">
    <property type="entry name" value="Transcription factor, T-box"/>
    <property type="match status" value="1"/>
</dbReference>
<evidence type="ECO:0000256" key="7">
    <source>
        <dbReference type="SAM" id="MobiDB-lite"/>
    </source>
</evidence>
<feature type="compositionally biased region" description="Basic and acidic residues" evidence="7">
    <location>
        <begin position="520"/>
        <end position="529"/>
    </location>
</feature>
<feature type="compositionally biased region" description="Basic and acidic residues" evidence="7">
    <location>
        <begin position="1292"/>
        <end position="1306"/>
    </location>
</feature>
<evidence type="ECO:0000259" key="8">
    <source>
        <dbReference type="PROSITE" id="PS50252"/>
    </source>
</evidence>
<evidence type="ECO:0000256" key="1">
    <source>
        <dbReference type="ARBA" id="ARBA00004123"/>
    </source>
</evidence>
<dbReference type="InterPro" id="IPR033053">
    <property type="entry name" value="Hir3/CABIN1"/>
</dbReference>
<feature type="compositionally biased region" description="Basic and acidic residues" evidence="7">
    <location>
        <begin position="591"/>
        <end position="622"/>
    </location>
</feature>
<dbReference type="Pfam" id="PF09047">
    <property type="entry name" value="MEF2_binding"/>
    <property type="match status" value="1"/>
</dbReference>
<protein>
    <recommendedName>
        <fullName evidence="8">T-box domain-containing protein</fullName>
    </recommendedName>
</protein>
<dbReference type="PRINTS" id="PR00937">
    <property type="entry name" value="TBOX"/>
</dbReference>
<keyword evidence="10" id="KW-1185">Reference proteome</keyword>
<proteinExistence type="predicted"/>
<keyword evidence="4" id="KW-0804">Transcription</keyword>
<keyword evidence="3 6" id="KW-0238">DNA-binding</keyword>
<dbReference type="PROSITE" id="PS50252">
    <property type="entry name" value="TBOX_3"/>
    <property type="match status" value="1"/>
</dbReference>